<dbReference type="PANTHER" id="PTHR30283">
    <property type="entry name" value="PEROXIDE STRESS RESPONSE PROTEIN YAAA"/>
    <property type="match status" value="1"/>
</dbReference>
<evidence type="ECO:0000313" key="2">
    <source>
        <dbReference type="EMBL" id="OUS42342.1"/>
    </source>
</evidence>
<dbReference type="HAMAP" id="MF_00652">
    <property type="entry name" value="UPF0246"/>
    <property type="match status" value="1"/>
</dbReference>
<dbReference type="GO" id="GO:0005829">
    <property type="term" value="C:cytosol"/>
    <property type="evidence" value="ECO:0007669"/>
    <property type="project" value="TreeGrafter"/>
</dbReference>
<name>A0A1Y5I596_OSTTA</name>
<gene>
    <name evidence="2" type="ORF">BE221DRAFT_187004</name>
</gene>
<proteinExistence type="inferred from homology"/>
<dbReference type="PANTHER" id="PTHR30283:SF4">
    <property type="entry name" value="PEROXIDE STRESS RESISTANCE PROTEIN YAAA"/>
    <property type="match status" value="1"/>
</dbReference>
<organism evidence="2">
    <name type="scientific">Ostreococcus tauri</name>
    <name type="common">Marine green alga</name>
    <dbReference type="NCBI Taxonomy" id="70448"/>
    <lineage>
        <taxon>Eukaryota</taxon>
        <taxon>Viridiplantae</taxon>
        <taxon>Chlorophyta</taxon>
        <taxon>Mamiellophyceae</taxon>
        <taxon>Mamiellales</taxon>
        <taxon>Bathycoccaceae</taxon>
        <taxon>Ostreococcus</taxon>
    </lineage>
</organism>
<accession>A0A1Y5I596</accession>
<dbReference type="Proteomes" id="UP000195557">
    <property type="component" value="Unassembled WGS sequence"/>
</dbReference>
<dbReference type="EMBL" id="KZ155838">
    <property type="protein sequence ID" value="OUS42342.1"/>
    <property type="molecule type" value="Genomic_DNA"/>
</dbReference>
<dbReference type="Pfam" id="PF03883">
    <property type="entry name" value="H2O2_YaaD"/>
    <property type="match status" value="1"/>
</dbReference>
<protein>
    <submittedName>
        <fullName evidence="2">Uncharacterized protein</fullName>
    </submittedName>
</protein>
<evidence type="ECO:0000256" key="1">
    <source>
        <dbReference type="SAM" id="MobiDB-lite"/>
    </source>
</evidence>
<dbReference type="AlphaFoldDB" id="A0A1Y5I596"/>
<dbReference type="GO" id="GO:0033194">
    <property type="term" value="P:response to hydroperoxide"/>
    <property type="evidence" value="ECO:0007669"/>
    <property type="project" value="TreeGrafter"/>
</dbReference>
<sequence>MRPHASTAKALNRGAFVVVLSPAKALNERPVSARQQAIVRELVSVPEFDDRARATARAASKTLNAGKIKTLMGVSDAIATLNAKRFKEFEDAERKPCALSFDGPAFKHLDAETLDADRAVYLSQHLRVLSGMYGILRAYDAIAPYRLEMGTRWAPKADAKDLYEFWGADIANSIADDVEEMARTTQTKPFVVNCASQEYWKSVKLESLSERGIDVYTMSFPGPAVYAKQARGAMVRHCADALVGSPQELKAFVGTDGAWSYDEAASSEFNFVFKRGSAPAKAKPEPPTKVKRAPQTMAKRAPPKKVKSEE</sequence>
<feature type="compositionally biased region" description="Basic residues" evidence="1">
    <location>
        <begin position="301"/>
        <end position="310"/>
    </location>
</feature>
<feature type="region of interest" description="Disordered" evidence="1">
    <location>
        <begin position="277"/>
        <end position="310"/>
    </location>
</feature>
<dbReference type="InterPro" id="IPR005583">
    <property type="entry name" value="YaaA"/>
</dbReference>
<dbReference type="eggNOG" id="ENOG502QWDD">
    <property type="taxonomic scope" value="Eukaryota"/>
</dbReference>
<reference evidence="2" key="1">
    <citation type="submission" date="2017-04" db="EMBL/GenBank/DDBJ databases">
        <title>Population genomics of picophytoplankton unveils novel chromosome hypervariability.</title>
        <authorList>
            <consortium name="DOE Joint Genome Institute"/>
            <person name="Blanc-Mathieu R."/>
            <person name="Krasovec M."/>
            <person name="Hebrard M."/>
            <person name="Yau S."/>
            <person name="Desgranges E."/>
            <person name="Martin J."/>
            <person name="Schackwitz W."/>
            <person name="Kuo A."/>
            <person name="Salin G."/>
            <person name="Donnadieu C."/>
            <person name="Desdevises Y."/>
            <person name="Sanchez-Ferandin S."/>
            <person name="Moreau H."/>
            <person name="Rivals E."/>
            <person name="Grigoriev I.V."/>
            <person name="Grimsley N."/>
            <person name="Eyre-Walker A."/>
            <person name="Piganeau G."/>
        </authorList>
    </citation>
    <scope>NUCLEOTIDE SEQUENCE [LARGE SCALE GENOMIC DNA]</scope>
    <source>
        <strain evidence="2">RCC 1115</strain>
    </source>
</reference>